<evidence type="ECO:0000256" key="2">
    <source>
        <dbReference type="ARBA" id="ARBA00022448"/>
    </source>
</evidence>
<proteinExistence type="predicted"/>
<accession>A0A0H2RUA2</accession>
<feature type="transmembrane region" description="Helical" evidence="9">
    <location>
        <begin position="24"/>
        <end position="48"/>
    </location>
</feature>
<dbReference type="OrthoDB" id="1368at2759"/>
<keyword evidence="11" id="KW-1185">Reference proteome</keyword>
<evidence type="ECO:0000313" key="11">
    <source>
        <dbReference type="Proteomes" id="UP000053477"/>
    </source>
</evidence>
<keyword evidence="7 9" id="KW-0472">Membrane</keyword>
<dbReference type="GO" id="GO:0005254">
    <property type="term" value="F:chloride channel activity"/>
    <property type="evidence" value="ECO:0007669"/>
    <property type="project" value="InterPro"/>
</dbReference>
<dbReference type="EMBL" id="KQ085933">
    <property type="protein sequence ID" value="KLO15172.1"/>
    <property type="molecule type" value="Genomic_DNA"/>
</dbReference>
<evidence type="ECO:0000256" key="6">
    <source>
        <dbReference type="ARBA" id="ARBA00023065"/>
    </source>
</evidence>
<dbReference type="Proteomes" id="UP000053477">
    <property type="component" value="Unassembled WGS sequence"/>
</dbReference>
<feature type="region of interest" description="Disordered" evidence="8">
    <location>
        <begin position="220"/>
        <end position="283"/>
    </location>
</feature>
<evidence type="ECO:0000313" key="10">
    <source>
        <dbReference type="EMBL" id="KLO15172.1"/>
    </source>
</evidence>
<feature type="transmembrane region" description="Helical" evidence="9">
    <location>
        <begin position="60"/>
        <end position="80"/>
    </location>
</feature>
<feature type="transmembrane region" description="Helical" evidence="9">
    <location>
        <begin position="401"/>
        <end position="420"/>
    </location>
</feature>
<sequence length="535" mass="59502">MQHHSNHFGGVEDAKSPLNLLSSLFKAVLATALFRCWHLLIFFAAWATAVSLINHKVTGFTFQPTLLTVVGTVLGFVISYRTTSSFERYNEGRRYWSQIILASRTLSRAVWFHIPDVSPASNHTSKEDDEMRARTLIEKKTVINLIEAFAVAVKHYLRGEEGINYEDLYHLVKFLPSYAFPAGIVPPEESTVSLGRTMSRKAETQGADDSYTTNEKTDIDINVESPNGGDVEALTTGRTSPHVTLPAPVTSRASFKEPLSPTGLRRSQSGRSRSSGRQGLKPTVSYGFADDEEVVLQPSSLPPKFAVFDIFPLSLLIKLLAKEGRAVEGKKAARYRAKSAIVTRNVPLEIATYLSSYVAILQSRKAIDVPTTNLLIASVNQLQDALTGLERILTTPIPFSYSIHLWLVTMIYCLALPLQIWPTLKFITIPATTILAFIFFGFLVAGEEIENPFGYDKNDLNMDHFTQNIIRAELHALTSFPPPAPVDWVFSPKNDQLFFTDDVKDAKARSRADRTAPTEWVERGANAIKHALSIE</sequence>
<dbReference type="PANTHER" id="PTHR33281">
    <property type="entry name" value="UPF0187 PROTEIN YNEE"/>
    <property type="match status" value="1"/>
</dbReference>
<keyword evidence="2" id="KW-0813">Transport</keyword>
<organism evidence="10 11">
    <name type="scientific">Schizopora paradoxa</name>
    <dbReference type="NCBI Taxonomy" id="27342"/>
    <lineage>
        <taxon>Eukaryota</taxon>
        <taxon>Fungi</taxon>
        <taxon>Dikarya</taxon>
        <taxon>Basidiomycota</taxon>
        <taxon>Agaricomycotina</taxon>
        <taxon>Agaricomycetes</taxon>
        <taxon>Hymenochaetales</taxon>
        <taxon>Schizoporaceae</taxon>
        <taxon>Schizopora</taxon>
    </lineage>
</organism>
<keyword evidence="5 9" id="KW-1133">Transmembrane helix</keyword>
<dbReference type="InterPro" id="IPR044669">
    <property type="entry name" value="YneE/VCCN1/2-like"/>
</dbReference>
<evidence type="ECO:0000256" key="5">
    <source>
        <dbReference type="ARBA" id="ARBA00022989"/>
    </source>
</evidence>
<keyword evidence="3" id="KW-1003">Cell membrane</keyword>
<dbReference type="AlphaFoldDB" id="A0A0H2RUA2"/>
<dbReference type="STRING" id="27342.A0A0H2RUA2"/>
<dbReference type="PANTHER" id="PTHR33281:SF19">
    <property type="entry name" value="VOLTAGE-DEPENDENT ANION CHANNEL-FORMING PROTEIN YNEE"/>
    <property type="match status" value="1"/>
</dbReference>
<keyword evidence="6" id="KW-0406">Ion transport</keyword>
<dbReference type="InParanoid" id="A0A0H2RUA2"/>
<evidence type="ECO:0000256" key="8">
    <source>
        <dbReference type="SAM" id="MobiDB-lite"/>
    </source>
</evidence>
<dbReference type="GO" id="GO:0005886">
    <property type="term" value="C:plasma membrane"/>
    <property type="evidence" value="ECO:0007669"/>
    <property type="project" value="UniProtKB-SubCell"/>
</dbReference>
<evidence type="ECO:0000256" key="1">
    <source>
        <dbReference type="ARBA" id="ARBA00004651"/>
    </source>
</evidence>
<feature type="compositionally biased region" description="Low complexity" evidence="8">
    <location>
        <begin position="263"/>
        <end position="280"/>
    </location>
</feature>
<gene>
    <name evidence="10" type="ORF">SCHPADRAFT_276059</name>
</gene>
<evidence type="ECO:0000256" key="9">
    <source>
        <dbReference type="SAM" id="Phobius"/>
    </source>
</evidence>
<reference evidence="10 11" key="1">
    <citation type="submission" date="2015-04" db="EMBL/GenBank/DDBJ databases">
        <title>Complete genome sequence of Schizopora paradoxa KUC8140, a cosmopolitan wood degrader in East Asia.</title>
        <authorList>
            <consortium name="DOE Joint Genome Institute"/>
            <person name="Min B."/>
            <person name="Park H."/>
            <person name="Jang Y."/>
            <person name="Kim J.-J."/>
            <person name="Kim K.H."/>
            <person name="Pangilinan J."/>
            <person name="Lipzen A."/>
            <person name="Riley R."/>
            <person name="Grigoriev I.V."/>
            <person name="Spatafora J.W."/>
            <person name="Choi I.-G."/>
        </authorList>
    </citation>
    <scope>NUCLEOTIDE SEQUENCE [LARGE SCALE GENOMIC DNA]</scope>
    <source>
        <strain evidence="10 11">KUC8140</strain>
    </source>
</reference>
<evidence type="ECO:0000256" key="7">
    <source>
        <dbReference type="ARBA" id="ARBA00023136"/>
    </source>
</evidence>
<dbReference type="Pfam" id="PF25539">
    <property type="entry name" value="Bestrophin_2"/>
    <property type="match status" value="2"/>
</dbReference>
<keyword evidence="4 9" id="KW-0812">Transmembrane</keyword>
<protein>
    <submittedName>
        <fullName evidence="10">UPF0187-domain-containing protein</fullName>
    </submittedName>
</protein>
<name>A0A0H2RUA2_9AGAM</name>
<comment type="subcellular location">
    <subcellularLocation>
        <location evidence="1">Cell membrane</location>
        <topology evidence="1">Multi-pass membrane protein</topology>
    </subcellularLocation>
</comment>
<feature type="transmembrane region" description="Helical" evidence="9">
    <location>
        <begin position="426"/>
        <end position="445"/>
    </location>
</feature>
<evidence type="ECO:0000256" key="3">
    <source>
        <dbReference type="ARBA" id="ARBA00022475"/>
    </source>
</evidence>
<evidence type="ECO:0000256" key="4">
    <source>
        <dbReference type="ARBA" id="ARBA00022692"/>
    </source>
</evidence>